<protein>
    <submittedName>
        <fullName evidence="2">Uncharacterized protein</fullName>
    </submittedName>
</protein>
<keyword evidence="3" id="KW-1185">Reference proteome</keyword>
<organism evidence="2 3">
    <name type="scientific">Lentithecium fluviatile CBS 122367</name>
    <dbReference type="NCBI Taxonomy" id="1168545"/>
    <lineage>
        <taxon>Eukaryota</taxon>
        <taxon>Fungi</taxon>
        <taxon>Dikarya</taxon>
        <taxon>Ascomycota</taxon>
        <taxon>Pezizomycotina</taxon>
        <taxon>Dothideomycetes</taxon>
        <taxon>Pleosporomycetidae</taxon>
        <taxon>Pleosporales</taxon>
        <taxon>Massarineae</taxon>
        <taxon>Lentitheciaceae</taxon>
        <taxon>Lentithecium</taxon>
    </lineage>
</organism>
<evidence type="ECO:0000313" key="3">
    <source>
        <dbReference type="Proteomes" id="UP000799291"/>
    </source>
</evidence>
<dbReference type="Proteomes" id="UP000799291">
    <property type="component" value="Unassembled WGS sequence"/>
</dbReference>
<gene>
    <name evidence="2" type="ORF">K458DRAFT_88703</name>
</gene>
<feature type="compositionally biased region" description="Low complexity" evidence="1">
    <location>
        <begin position="49"/>
        <end position="58"/>
    </location>
</feature>
<accession>A0A6G1ISA6</accession>
<reference evidence="2" key="1">
    <citation type="journal article" date="2020" name="Stud. Mycol.">
        <title>101 Dothideomycetes genomes: a test case for predicting lifestyles and emergence of pathogens.</title>
        <authorList>
            <person name="Haridas S."/>
            <person name="Albert R."/>
            <person name="Binder M."/>
            <person name="Bloem J."/>
            <person name="Labutti K."/>
            <person name="Salamov A."/>
            <person name="Andreopoulos B."/>
            <person name="Baker S."/>
            <person name="Barry K."/>
            <person name="Bills G."/>
            <person name="Bluhm B."/>
            <person name="Cannon C."/>
            <person name="Castanera R."/>
            <person name="Culley D."/>
            <person name="Daum C."/>
            <person name="Ezra D."/>
            <person name="Gonzalez J."/>
            <person name="Henrissat B."/>
            <person name="Kuo A."/>
            <person name="Liang C."/>
            <person name="Lipzen A."/>
            <person name="Lutzoni F."/>
            <person name="Magnuson J."/>
            <person name="Mondo S."/>
            <person name="Nolan M."/>
            <person name="Ohm R."/>
            <person name="Pangilinan J."/>
            <person name="Park H.-J."/>
            <person name="Ramirez L."/>
            <person name="Alfaro M."/>
            <person name="Sun H."/>
            <person name="Tritt A."/>
            <person name="Yoshinaga Y."/>
            <person name="Zwiers L.-H."/>
            <person name="Turgeon B."/>
            <person name="Goodwin S."/>
            <person name="Spatafora J."/>
            <person name="Crous P."/>
            <person name="Grigoriev I."/>
        </authorList>
    </citation>
    <scope>NUCLEOTIDE SEQUENCE</scope>
    <source>
        <strain evidence="2">CBS 122367</strain>
    </source>
</reference>
<sequence length="149" mass="16734">MRCDAPASRLQYSRWVWRRCQWQDRNGGQLGLELSNCAIAGSNALKPRSSTTSSNLNSDTKDKGCVHSDDRTRESTGLCYYRKTAENPLLIRCCRLGTGVWGCACERFSHRPHVMGGLRGSLQGIRGGAAEVWGLFRMMKLHRCLLGWL</sequence>
<evidence type="ECO:0000313" key="2">
    <source>
        <dbReference type="EMBL" id="KAF2680860.1"/>
    </source>
</evidence>
<feature type="compositionally biased region" description="Basic and acidic residues" evidence="1">
    <location>
        <begin position="59"/>
        <end position="71"/>
    </location>
</feature>
<proteinExistence type="predicted"/>
<dbReference type="AlphaFoldDB" id="A0A6G1ISA6"/>
<dbReference type="EMBL" id="MU005594">
    <property type="protein sequence ID" value="KAF2680860.1"/>
    <property type="molecule type" value="Genomic_DNA"/>
</dbReference>
<evidence type="ECO:0000256" key="1">
    <source>
        <dbReference type="SAM" id="MobiDB-lite"/>
    </source>
</evidence>
<name>A0A6G1ISA6_9PLEO</name>
<feature type="region of interest" description="Disordered" evidence="1">
    <location>
        <begin position="45"/>
        <end position="71"/>
    </location>
</feature>